<feature type="signal peptide" evidence="2">
    <location>
        <begin position="1"/>
        <end position="29"/>
    </location>
</feature>
<dbReference type="OrthoDB" id="3686194at2"/>
<sequence length="269" mass="25499">MRLTVLRSCGVLGLAAGTLLAGALTPATAATGPGEGSAYGASASVSLLPGVLGQAGPTVDTGRLAPSSTAGPAGASVVDAPLRGLVTARAITSSAQHDPKTGQVNAKASIVDATLPVLAGLTGGTPSADVISATCTSTADGVTGSAQVAGLDLGRLGKVPVAAPPDTTLSVPEIAQVIVNEQVRHNDGSLTVNALHLKLLGGQLTGALGTGDIVLSSVTCGAATAVTTPSPTPTTAAPAGGSNGTGQVRVVPAGAPQTGDGSLAALSGN</sequence>
<organism evidence="3 4">
    <name type="scientific">Amycolatopsis pithecellobii</name>
    <dbReference type="NCBI Taxonomy" id="664692"/>
    <lineage>
        <taxon>Bacteria</taxon>
        <taxon>Bacillati</taxon>
        <taxon>Actinomycetota</taxon>
        <taxon>Actinomycetes</taxon>
        <taxon>Pseudonocardiales</taxon>
        <taxon>Pseudonocardiaceae</taxon>
        <taxon>Amycolatopsis</taxon>
    </lineage>
</organism>
<gene>
    <name evidence="3" type="ORF">GKO32_20965</name>
</gene>
<evidence type="ECO:0000313" key="3">
    <source>
        <dbReference type="EMBL" id="MTD56426.1"/>
    </source>
</evidence>
<evidence type="ECO:0000313" key="4">
    <source>
        <dbReference type="Proteomes" id="UP000440096"/>
    </source>
</evidence>
<reference evidence="3 4" key="1">
    <citation type="submission" date="2019-11" db="EMBL/GenBank/DDBJ databases">
        <title>Draft genome of Amycolatopsis RM579.</title>
        <authorList>
            <person name="Duangmal K."/>
            <person name="Mingma R."/>
        </authorList>
    </citation>
    <scope>NUCLEOTIDE SEQUENCE [LARGE SCALE GENOMIC DNA]</scope>
    <source>
        <strain evidence="3 4">RM579</strain>
    </source>
</reference>
<feature type="compositionally biased region" description="Low complexity" evidence="1">
    <location>
        <begin position="228"/>
        <end position="240"/>
    </location>
</feature>
<proteinExistence type="predicted"/>
<dbReference type="NCBIfam" id="NF040603">
    <property type="entry name" value="choice_anch_P"/>
    <property type="match status" value="1"/>
</dbReference>
<dbReference type="EMBL" id="WMBA01000034">
    <property type="protein sequence ID" value="MTD56426.1"/>
    <property type="molecule type" value="Genomic_DNA"/>
</dbReference>
<name>A0A6N7Z841_9PSEU</name>
<accession>A0A6N7Z841</accession>
<evidence type="ECO:0008006" key="5">
    <source>
        <dbReference type="Google" id="ProtNLM"/>
    </source>
</evidence>
<dbReference type="AlphaFoldDB" id="A0A6N7Z841"/>
<protein>
    <recommendedName>
        <fullName evidence="5">Cholesterol esterase</fullName>
    </recommendedName>
</protein>
<keyword evidence="2" id="KW-0732">Signal</keyword>
<keyword evidence="4" id="KW-1185">Reference proteome</keyword>
<dbReference type="RefSeq" id="WP_154758587.1">
    <property type="nucleotide sequence ID" value="NZ_WMBA01000034.1"/>
</dbReference>
<evidence type="ECO:0000256" key="1">
    <source>
        <dbReference type="SAM" id="MobiDB-lite"/>
    </source>
</evidence>
<comment type="caution">
    <text evidence="3">The sequence shown here is derived from an EMBL/GenBank/DDBJ whole genome shotgun (WGS) entry which is preliminary data.</text>
</comment>
<evidence type="ECO:0000256" key="2">
    <source>
        <dbReference type="SAM" id="SignalP"/>
    </source>
</evidence>
<feature type="region of interest" description="Disordered" evidence="1">
    <location>
        <begin position="228"/>
        <end position="269"/>
    </location>
</feature>
<feature type="chain" id="PRO_5026890568" description="Cholesterol esterase" evidence="2">
    <location>
        <begin position="30"/>
        <end position="269"/>
    </location>
</feature>
<dbReference type="Proteomes" id="UP000440096">
    <property type="component" value="Unassembled WGS sequence"/>
</dbReference>